<accession>A0ACA9K721</accession>
<comment type="caution">
    <text evidence="1">The sequence shown here is derived from an EMBL/GenBank/DDBJ whole genome shotgun (WGS) entry which is preliminary data.</text>
</comment>
<protein>
    <submittedName>
        <fullName evidence="1">13924_t:CDS:1</fullName>
    </submittedName>
</protein>
<organism evidence="1 2">
    <name type="scientific">Dentiscutata heterogama</name>
    <dbReference type="NCBI Taxonomy" id="1316150"/>
    <lineage>
        <taxon>Eukaryota</taxon>
        <taxon>Fungi</taxon>
        <taxon>Fungi incertae sedis</taxon>
        <taxon>Mucoromycota</taxon>
        <taxon>Glomeromycotina</taxon>
        <taxon>Glomeromycetes</taxon>
        <taxon>Diversisporales</taxon>
        <taxon>Gigasporaceae</taxon>
        <taxon>Dentiscutata</taxon>
    </lineage>
</organism>
<name>A0ACA9K721_9GLOM</name>
<reference evidence="1" key="1">
    <citation type="submission" date="2021-06" db="EMBL/GenBank/DDBJ databases">
        <authorList>
            <person name="Kallberg Y."/>
            <person name="Tangrot J."/>
            <person name="Rosling A."/>
        </authorList>
    </citation>
    <scope>NUCLEOTIDE SEQUENCE</scope>
    <source>
        <strain evidence="1">IL203A</strain>
    </source>
</reference>
<keyword evidence="2" id="KW-1185">Reference proteome</keyword>
<feature type="non-terminal residue" evidence="1">
    <location>
        <position position="550"/>
    </location>
</feature>
<dbReference type="EMBL" id="CAJVPU010000607">
    <property type="protein sequence ID" value="CAG8456235.1"/>
    <property type="molecule type" value="Genomic_DNA"/>
</dbReference>
<evidence type="ECO:0000313" key="1">
    <source>
        <dbReference type="EMBL" id="CAG8456235.1"/>
    </source>
</evidence>
<evidence type="ECO:0000313" key="2">
    <source>
        <dbReference type="Proteomes" id="UP000789702"/>
    </source>
</evidence>
<sequence>MKKHYNKGTLVSKIFNGVKKIVNKKPKPTCQASGCYNLCASRKDVYCTRCIKYPPPVQNIYIPPVTVNPTPPPSLVTVAQPAVNQPIVTAKLTTPPPPPVTVNPTPPLPVNVNQPIVTSKSTTPPPPKLNQIFSNSVIKKTEMKLLKTSDSEYKDALQSFRMGLPNNTILGIFKLNMPTHLVKAHNDYKAKYSYPNVRAFHGTKCVCGPQRFVSNPKAEFCRSGCGACGIAQDGNKIRFSGDGKLWFANNSSVSLGYCSYGYNASYGYGKNGAYGATANTMFIVDLITNLSGPVYILDSEAVYIDLLRVGFKPASSENAVIADVEVTNFADNYIFPHINRKILSNAEFGVGKLQHISDPQVFNGFQVTGTAETFTDTFVNDLLRIVKLNHFPLMIRNHPLCKLYIEGEPCMSSEPEFVVQRQKITVLVVEDKHLKNVGYATDFGESQIAAVILSCDSENLRSLGKAPRDQTIWAIRVISTYVTFYKATITAMYWMELANGPPKEEAVKVQRWPAENGLKTGFDLAEPDGRRTVLTALVKIRESLLQEEDK</sequence>
<dbReference type="Proteomes" id="UP000789702">
    <property type="component" value="Unassembled WGS sequence"/>
</dbReference>
<gene>
    <name evidence="1" type="ORF">DHETER_LOCUS1075</name>
</gene>
<proteinExistence type="predicted"/>